<reference evidence="1 2" key="1">
    <citation type="submission" date="2021-06" db="EMBL/GenBank/DDBJ databases">
        <title>Complete genome of Haloferula helveola possessing various polysaccharide degrading enzymes.</title>
        <authorList>
            <person name="Takami H."/>
            <person name="Huang C."/>
            <person name="Hamasaki K."/>
        </authorList>
    </citation>
    <scope>NUCLEOTIDE SEQUENCE [LARGE SCALE GENOMIC DNA]</scope>
    <source>
        <strain evidence="1 2">CN-1</strain>
    </source>
</reference>
<dbReference type="EMBL" id="AP024702">
    <property type="protein sequence ID" value="BCX48519.1"/>
    <property type="molecule type" value="Genomic_DNA"/>
</dbReference>
<dbReference type="RefSeq" id="WP_338684797.1">
    <property type="nucleotide sequence ID" value="NZ_AP024702.1"/>
</dbReference>
<dbReference type="Pfam" id="PF07394">
    <property type="entry name" value="DUF1501"/>
    <property type="match status" value="1"/>
</dbReference>
<dbReference type="InterPro" id="IPR006311">
    <property type="entry name" value="TAT_signal"/>
</dbReference>
<dbReference type="PANTHER" id="PTHR43737">
    <property type="entry name" value="BLL7424 PROTEIN"/>
    <property type="match status" value="1"/>
</dbReference>
<name>A0ABM7RAP6_9BACT</name>
<dbReference type="InterPro" id="IPR017850">
    <property type="entry name" value="Alkaline_phosphatase_core_sf"/>
</dbReference>
<evidence type="ECO:0000313" key="1">
    <source>
        <dbReference type="EMBL" id="BCX48519.1"/>
    </source>
</evidence>
<dbReference type="InterPro" id="IPR010869">
    <property type="entry name" value="DUF1501"/>
</dbReference>
<proteinExistence type="predicted"/>
<gene>
    <name evidence="1" type="ORF">HAHE_24270</name>
</gene>
<keyword evidence="2" id="KW-1185">Reference proteome</keyword>
<sequence>MSDPFSQTPPAIRQALLRDLTRRTFFQRAGFGLGGAALGSMMSSDALGAGADPLSRLGLHHAPKAKSVIFIHMVGAPSHLDLFDFKPELQKRSGELCPDEFFAGKKLAFIREQPNLQGTPAEDRFAFKRCGQSGVEISNLLPHLQGVADDLCFIKSLHTEQFNHAPAQLFSLTGFNRFGRPSIGSWVTYGIGSENRNLPGFVVLITGQVLGAGNSAWGSGFLPTVHQGVEFRSQGDPVLYLSDPNGMTRGDRRKVVDAVKDLNGMHLDDVGDPEIATRIAQYEMAYRMQASVPELMEIDSEPESIHEMYGTQPGKTSFANNCLLARRLVERGVRFVQLFDQGWDHHNSVFKNLPNKAKQVDQPIAALIKDLKQRGMLDDTLVVWNAEFGRTPMAQTNNGSGQSTAIGRDHHKEAYTVWMAGGGTKPGHIHGASDELGYNVARDPVHVHDFNATLLHLLGIDHERLTFRYQGRQFRLTDVHGKVVDGVLA</sequence>
<dbReference type="PROSITE" id="PS51318">
    <property type="entry name" value="TAT"/>
    <property type="match status" value="1"/>
</dbReference>
<dbReference type="Gene3D" id="3.40.720.10">
    <property type="entry name" value="Alkaline Phosphatase, subunit A"/>
    <property type="match status" value="1"/>
</dbReference>
<protein>
    <submittedName>
        <fullName evidence="1">Sulfatase</fullName>
    </submittedName>
</protein>
<dbReference type="Proteomes" id="UP001374893">
    <property type="component" value="Chromosome"/>
</dbReference>
<dbReference type="SUPFAM" id="SSF53649">
    <property type="entry name" value="Alkaline phosphatase-like"/>
    <property type="match status" value="1"/>
</dbReference>
<organism evidence="1 2">
    <name type="scientific">Haloferula helveola</name>
    <dbReference type="NCBI Taxonomy" id="490095"/>
    <lineage>
        <taxon>Bacteria</taxon>
        <taxon>Pseudomonadati</taxon>
        <taxon>Verrucomicrobiota</taxon>
        <taxon>Verrucomicrobiia</taxon>
        <taxon>Verrucomicrobiales</taxon>
        <taxon>Verrucomicrobiaceae</taxon>
        <taxon>Haloferula</taxon>
    </lineage>
</organism>
<accession>A0ABM7RAP6</accession>
<dbReference type="PANTHER" id="PTHR43737:SF1">
    <property type="entry name" value="DUF1501 DOMAIN-CONTAINING PROTEIN"/>
    <property type="match status" value="1"/>
</dbReference>
<evidence type="ECO:0000313" key="2">
    <source>
        <dbReference type="Proteomes" id="UP001374893"/>
    </source>
</evidence>